<name>A0ABR2KVV2_9EUKA</name>
<accession>A0ABR2KVV2</accession>
<gene>
    <name evidence="1" type="ORF">M9Y10_023023</name>
</gene>
<comment type="caution">
    <text evidence="1">The sequence shown here is derived from an EMBL/GenBank/DDBJ whole genome shotgun (WGS) entry which is preliminary data.</text>
</comment>
<dbReference type="Proteomes" id="UP001470230">
    <property type="component" value="Unassembled WGS sequence"/>
</dbReference>
<dbReference type="EMBL" id="JAPFFF010000003">
    <property type="protein sequence ID" value="KAK8894587.1"/>
    <property type="molecule type" value="Genomic_DNA"/>
</dbReference>
<reference evidence="1 2" key="1">
    <citation type="submission" date="2024-04" db="EMBL/GenBank/DDBJ databases">
        <title>Tritrichomonas musculus Genome.</title>
        <authorList>
            <person name="Alves-Ferreira E."/>
            <person name="Grigg M."/>
            <person name="Lorenzi H."/>
            <person name="Galac M."/>
        </authorList>
    </citation>
    <scope>NUCLEOTIDE SEQUENCE [LARGE SCALE GENOMIC DNA]</scope>
    <source>
        <strain evidence="1 2">EAF2021</strain>
    </source>
</reference>
<evidence type="ECO:0000313" key="2">
    <source>
        <dbReference type="Proteomes" id="UP001470230"/>
    </source>
</evidence>
<protein>
    <submittedName>
        <fullName evidence="1">Uncharacterized protein</fullName>
    </submittedName>
</protein>
<evidence type="ECO:0000313" key="1">
    <source>
        <dbReference type="EMBL" id="KAK8894587.1"/>
    </source>
</evidence>
<sequence length="462" mass="53350">MNNKEKLITILPSNPSLEEVVLHKDYLGMIQSANNGALLDYLFGKEEKNYGKLSEILKHIFTSEKPQDDDKEGTFFSDERKIGHNLCIIFTNKDFKEKKLTKLLNPESGFIDELKKFVHSNQEDSVTNSRFVQIFRSIITTNNDFINENKWILSPLLAFPDRIGYSSLIYTILRLKPEFYDFTTKRCYDFMRAGQKNNNKQFMKDSFILINVFSLLIKSTGFQVNSFTVEMMKNILDATLIGQKVYKLAFYEGIYVTSAILKQVESKSAISRYVKARGKAFYASLGLDTLDIEPDMDINNPNMKDIIAAFPAFYRSGFKKLYKLMFRSTSVVSSDFGRVCLDFITQMPEFKFISFIDDNDIPILIMKYFPKLPNDPEVLGDEVNTQYLNPHVILLAFYIIEGLPAKRQTGQNKIIKNEFCPEKVQNEDFVNFVVQKLLPFRQLALPDLSFYHLDTTMKLNGS</sequence>
<keyword evidence="2" id="KW-1185">Reference proteome</keyword>
<organism evidence="1 2">
    <name type="scientific">Tritrichomonas musculus</name>
    <dbReference type="NCBI Taxonomy" id="1915356"/>
    <lineage>
        <taxon>Eukaryota</taxon>
        <taxon>Metamonada</taxon>
        <taxon>Parabasalia</taxon>
        <taxon>Tritrichomonadida</taxon>
        <taxon>Tritrichomonadidae</taxon>
        <taxon>Tritrichomonas</taxon>
    </lineage>
</organism>
<proteinExistence type="predicted"/>